<accession>A0AAE9DHC1</accession>
<evidence type="ECO:0000313" key="16">
    <source>
        <dbReference type="EMBL" id="ULU03639.1"/>
    </source>
</evidence>
<evidence type="ECO:0000256" key="11">
    <source>
        <dbReference type="ARBA" id="ARBA00069290"/>
    </source>
</evidence>
<dbReference type="FunFam" id="1.10.10.60:FF:000057">
    <property type="entry name" value="Short stature homeobox 2"/>
    <property type="match status" value="1"/>
</dbReference>
<dbReference type="Proteomes" id="UP000827892">
    <property type="component" value="Chromosome II"/>
</dbReference>
<keyword evidence="3" id="KW-0221">Differentiation</keyword>
<keyword evidence="7 12" id="KW-0371">Homeobox</keyword>
<dbReference type="PROSITE" id="PS00027">
    <property type="entry name" value="HOMEOBOX_1"/>
    <property type="match status" value="1"/>
</dbReference>
<dbReference type="GO" id="GO:0007399">
    <property type="term" value="P:nervous system development"/>
    <property type="evidence" value="ECO:0007669"/>
    <property type="project" value="UniProtKB-KW"/>
</dbReference>
<dbReference type="Gene3D" id="1.10.10.60">
    <property type="entry name" value="Homeodomain-like"/>
    <property type="match status" value="1"/>
</dbReference>
<evidence type="ECO:0000256" key="8">
    <source>
        <dbReference type="ARBA" id="ARBA00023163"/>
    </source>
</evidence>
<evidence type="ECO:0000256" key="5">
    <source>
        <dbReference type="ARBA" id="ARBA00023015"/>
    </source>
</evidence>
<protein>
    <recommendedName>
        <fullName evidence="11">Homeobox protein unc-4</fullName>
    </recommendedName>
</protein>
<keyword evidence="9 12" id="KW-0539">Nucleus</keyword>
<dbReference type="PANTHER" id="PTHR46799:SF1">
    <property type="entry name" value="HOMEOBOX PROTEIN UNC-4 HOMOLOG"/>
    <property type="match status" value="1"/>
</dbReference>
<evidence type="ECO:0000313" key="17">
    <source>
        <dbReference type="Proteomes" id="UP000827892"/>
    </source>
</evidence>
<evidence type="ECO:0000256" key="7">
    <source>
        <dbReference type="ARBA" id="ARBA00023155"/>
    </source>
</evidence>
<evidence type="ECO:0000259" key="15">
    <source>
        <dbReference type="PROSITE" id="PS50071"/>
    </source>
</evidence>
<dbReference type="SMART" id="SM00389">
    <property type="entry name" value="HOX"/>
    <property type="match status" value="1"/>
</dbReference>
<organism evidence="16 17">
    <name type="scientific">Caenorhabditis briggsae</name>
    <dbReference type="NCBI Taxonomy" id="6238"/>
    <lineage>
        <taxon>Eukaryota</taxon>
        <taxon>Metazoa</taxon>
        <taxon>Ecdysozoa</taxon>
        <taxon>Nematoda</taxon>
        <taxon>Chromadorea</taxon>
        <taxon>Rhabditida</taxon>
        <taxon>Rhabditina</taxon>
        <taxon>Rhabditomorpha</taxon>
        <taxon>Rhabditoidea</taxon>
        <taxon>Rhabditidae</taxon>
        <taxon>Peloderinae</taxon>
        <taxon>Caenorhabditis</taxon>
    </lineage>
</organism>
<name>A0AAE9DHC1_CAEBR</name>
<reference evidence="16 17" key="1">
    <citation type="submission" date="2022-05" db="EMBL/GenBank/DDBJ databases">
        <title>Chromosome-level reference genomes for two strains of Caenorhabditis briggsae: an improved platform for comparative genomics.</title>
        <authorList>
            <person name="Stevens L."/>
            <person name="Andersen E.C."/>
        </authorList>
    </citation>
    <scope>NUCLEOTIDE SEQUENCE [LARGE SCALE GENOMIC DNA]</scope>
    <source>
        <strain evidence="16">QX1410_ONT</strain>
        <tissue evidence="16">Whole-organism</tissue>
    </source>
</reference>
<evidence type="ECO:0000256" key="4">
    <source>
        <dbReference type="ARBA" id="ARBA00022902"/>
    </source>
</evidence>
<feature type="compositionally biased region" description="Acidic residues" evidence="14">
    <location>
        <begin position="63"/>
        <end position="82"/>
    </location>
</feature>
<keyword evidence="5" id="KW-0805">Transcription regulation</keyword>
<evidence type="ECO:0000256" key="1">
    <source>
        <dbReference type="ARBA" id="ARBA00004123"/>
    </source>
</evidence>
<evidence type="ECO:0000256" key="3">
    <source>
        <dbReference type="ARBA" id="ARBA00022782"/>
    </source>
</evidence>
<dbReference type="Pfam" id="PF00046">
    <property type="entry name" value="Homeodomain"/>
    <property type="match status" value="1"/>
</dbReference>
<keyword evidence="4" id="KW-0524">Neurogenesis</keyword>
<dbReference type="PANTHER" id="PTHR46799">
    <property type="entry name" value="HOMEOBOX PROTEIN UNC-4 HOMOLOG"/>
    <property type="match status" value="1"/>
</dbReference>
<keyword evidence="2" id="KW-0217">Developmental protein</keyword>
<dbReference type="InterPro" id="IPR001356">
    <property type="entry name" value="HD"/>
</dbReference>
<dbReference type="InterPro" id="IPR017970">
    <property type="entry name" value="Homeobox_CS"/>
</dbReference>
<dbReference type="GO" id="GO:0000981">
    <property type="term" value="F:DNA-binding transcription factor activity, RNA polymerase II-specific"/>
    <property type="evidence" value="ECO:0007669"/>
    <property type="project" value="InterPro"/>
</dbReference>
<dbReference type="GO" id="GO:0005634">
    <property type="term" value="C:nucleus"/>
    <property type="evidence" value="ECO:0007669"/>
    <property type="project" value="UniProtKB-SubCell"/>
</dbReference>
<evidence type="ECO:0000256" key="9">
    <source>
        <dbReference type="ARBA" id="ARBA00023242"/>
    </source>
</evidence>
<keyword evidence="6 12" id="KW-0238">DNA-binding</keyword>
<comment type="subcellular location">
    <subcellularLocation>
        <location evidence="1 12 13">Nucleus</location>
    </subcellularLocation>
</comment>
<evidence type="ECO:0000256" key="13">
    <source>
        <dbReference type="RuleBase" id="RU000682"/>
    </source>
</evidence>
<proteinExistence type="inferred from homology"/>
<evidence type="ECO:0000256" key="6">
    <source>
        <dbReference type="ARBA" id="ARBA00023125"/>
    </source>
</evidence>
<feature type="region of interest" description="Disordered" evidence="14">
    <location>
        <begin position="40"/>
        <end position="92"/>
    </location>
</feature>
<dbReference type="InterPro" id="IPR009057">
    <property type="entry name" value="Homeodomain-like_sf"/>
</dbReference>
<keyword evidence="8" id="KW-0804">Transcription</keyword>
<dbReference type="CDD" id="cd00086">
    <property type="entry name" value="homeodomain"/>
    <property type="match status" value="1"/>
</dbReference>
<dbReference type="AlphaFoldDB" id="A0AAE9DHC1"/>
<evidence type="ECO:0000256" key="12">
    <source>
        <dbReference type="PROSITE-ProRule" id="PRU00108"/>
    </source>
</evidence>
<evidence type="ECO:0000256" key="2">
    <source>
        <dbReference type="ARBA" id="ARBA00022473"/>
    </source>
</evidence>
<dbReference type="SUPFAM" id="SSF46689">
    <property type="entry name" value="Homeodomain-like"/>
    <property type="match status" value="1"/>
</dbReference>
<comment type="similarity">
    <text evidence="10">Belongs to the paired homeobox family. Unc-4 subfamily.</text>
</comment>
<gene>
    <name evidence="16" type="ORF">L3Y34_016850</name>
</gene>
<dbReference type="GO" id="GO:0030154">
    <property type="term" value="P:cell differentiation"/>
    <property type="evidence" value="ECO:0007669"/>
    <property type="project" value="UniProtKB-KW"/>
</dbReference>
<dbReference type="PROSITE" id="PS50071">
    <property type="entry name" value="HOMEOBOX_2"/>
    <property type="match status" value="1"/>
</dbReference>
<feature type="domain" description="Homeobox" evidence="15">
    <location>
        <begin position="87"/>
        <end position="147"/>
    </location>
</feature>
<dbReference type="GO" id="GO:0003677">
    <property type="term" value="F:DNA binding"/>
    <property type="evidence" value="ECO:0007669"/>
    <property type="project" value="UniProtKB-UniRule"/>
</dbReference>
<feature type="DNA-binding region" description="Homeobox" evidence="12">
    <location>
        <begin position="89"/>
        <end position="148"/>
    </location>
</feature>
<sequence>MLSDLGASVDVDTEPVKIMNDIWNDFWKTQINSVLLSCSDGSETSPIPENDKSLSSREQTASPDEEMPMEEDGGLMEDDTDIGETSAKRRRTRTNFSGWQLEELESAFEASHYPDVFMRESLAMRLNLLESRVQVWFQNRRAKWRKREQNRHTGSDLKKVGDGLGAEPKPLPTFPFSIDSILAVSRVPRGRRPNAKYPRVQACKNLSPFMLPLFPITQPGGNVIREKSPPPVPQAAPANPLTTVAELLKSV</sequence>
<evidence type="ECO:0000256" key="10">
    <source>
        <dbReference type="ARBA" id="ARBA00038351"/>
    </source>
</evidence>
<dbReference type="EMBL" id="CP090892">
    <property type="protein sequence ID" value="ULU03639.1"/>
    <property type="molecule type" value="Genomic_DNA"/>
</dbReference>
<evidence type="ECO:0000256" key="14">
    <source>
        <dbReference type="SAM" id="MobiDB-lite"/>
    </source>
</evidence>